<dbReference type="AlphaFoldDB" id="A0A1I6E656"/>
<proteinExistence type="predicted"/>
<dbReference type="OrthoDB" id="1796187at2"/>
<keyword evidence="2" id="KW-1185">Reference proteome</keyword>
<dbReference type="Pfam" id="PF13624">
    <property type="entry name" value="SurA_N_3"/>
    <property type="match status" value="1"/>
</dbReference>
<accession>A0A1I6E656</accession>
<sequence>MIKKKIIVGLVCIIAVLGLSIAVYASQFYPSQGVNKSNYSEIVAKVGDKQITGKQLTGQVQLEKNKWERIGYPQSESFYEKAALRQLILNAQLENIAKQKGINVTEKEVSDYLGNIINKMSSLSDNDPNKIEFINDMRASGFETTQEYSKSPEVKVATKDILTRAKVKKVLLSKVPLPSDEEVNNYIKKNKININNPEEKLQIKYELHQKNRLEEWNNFTNELINTGNYEIFADIDIKELKYPEVEPNQHQSYKANIKQ</sequence>
<name>A0A1I6E656_9FIRM</name>
<dbReference type="RefSeq" id="WP_092485892.1">
    <property type="nucleotide sequence ID" value="NZ_FOYM01000027.1"/>
</dbReference>
<gene>
    <name evidence="1" type="ORF">SAMN05660706_12715</name>
</gene>
<dbReference type="Proteomes" id="UP000199584">
    <property type="component" value="Unassembled WGS sequence"/>
</dbReference>
<reference evidence="2" key="1">
    <citation type="submission" date="2016-10" db="EMBL/GenBank/DDBJ databases">
        <authorList>
            <person name="Varghese N."/>
            <person name="Submissions S."/>
        </authorList>
    </citation>
    <scope>NUCLEOTIDE SEQUENCE [LARGE SCALE GENOMIC DNA]</scope>
    <source>
        <strain evidence="2">DSM 3669</strain>
    </source>
</reference>
<dbReference type="EMBL" id="FOYM01000027">
    <property type="protein sequence ID" value="SFR13230.1"/>
    <property type="molecule type" value="Genomic_DNA"/>
</dbReference>
<organism evidence="1 2">
    <name type="scientific">Desulfoscipio geothermicus DSM 3669</name>
    <dbReference type="NCBI Taxonomy" id="1121426"/>
    <lineage>
        <taxon>Bacteria</taxon>
        <taxon>Bacillati</taxon>
        <taxon>Bacillota</taxon>
        <taxon>Clostridia</taxon>
        <taxon>Eubacteriales</taxon>
        <taxon>Desulfallaceae</taxon>
        <taxon>Desulfoscipio</taxon>
    </lineage>
</organism>
<protein>
    <submittedName>
        <fullName evidence="1">SurA N-terminal domain-containing protein</fullName>
    </submittedName>
</protein>
<evidence type="ECO:0000313" key="2">
    <source>
        <dbReference type="Proteomes" id="UP000199584"/>
    </source>
</evidence>
<dbReference type="InterPro" id="IPR027304">
    <property type="entry name" value="Trigger_fact/SurA_dom_sf"/>
</dbReference>
<dbReference type="Gene3D" id="1.10.4030.10">
    <property type="entry name" value="Porin chaperone SurA, peptide-binding domain"/>
    <property type="match status" value="1"/>
</dbReference>
<evidence type="ECO:0000313" key="1">
    <source>
        <dbReference type="EMBL" id="SFR13230.1"/>
    </source>
</evidence>
<dbReference type="SUPFAM" id="SSF109998">
    <property type="entry name" value="Triger factor/SurA peptide-binding domain-like"/>
    <property type="match status" value="1"/>
</dbReference>